<gene>
    <name evidence="1" type="ORF">CYMTET_55462</name>
</gene>
<protein>
    <submittedName>
        <fullName evidence="1">Uncharacterized protein</fullName>
    </submittedName>
</protein>
<dbReference type="EMBL" id="LGRX02035522">
    <property type="protein sequence ID" value="KAK3234279.1"/>
    <property type="molecule type" value="Genomic_DNA"/>
</dbReference>
<proteinExistence type="predicted"/>
<evidence type="ECO:0000313" key="2">
    <source>
        <dbReference type="Proteomes" id="UP001190700"/>
    </source>
</evidence>
<keyword evidence="2" id="KW-1185">Reference proteome</keyword>
<dbReference type="Proteomes" id="UP001190700">
    <property type="component" value="Unassembled WGS sequence"/>
</dbReference>
<dbReference type="AlphaFoldDB" id="A0AAE0ENC3"/>
<accession>A0AAE0ENC3</accession>
<name>A0AAE0ENC3_9CHLO</name>
<sequence>MQAAYDNEDDATFDDICEHYDKAEELSAGRFTPIDPPLGARSVVLEDADETVAPPRVHFEEKPKMIVENKTAFRTASVVHHDDRDLWRDWESPVLDMPPTQDSHFDAFTLSEDAIGETVREDCDEVFEDAVTAEVVSDLPPESFVEDFTYPPVRSSEIDKFYPPYYKDTDFAYFEAEDIAAPPQPPPPRQRIGGGGRVGLLHTALLTTFFFSAFMYYVEECDATAVTAQLAQPSAYEHACDFATPPAQGLVVSQHAYDVFDAFPEDFYEDPGPGNTEIDVYDNLAIRIRAFRALRGVIESAIDAVLPLSARSRLVPQARLR</sequence>
<reference evidence="1 2" key="1">
    <citation type="journal article" date="2015" name="Genome Biol. Evol.">
        <title>Comparative Genomics of a Bacterivorous Green Alga Reveals Evolutionary Causalities and Consequences of Phago-Mixotrophic Mode of Nutrition.</title>
        <authorList>
            <person name="Burns J.A."/>
            <person name="Paasch A."/>
            <person name="Narechania A."/>
            <person name="Kim E."/>
        </authorList>
    </citation>
    <scope>NUCLEOTIDE SEQUENCE [LARGE SCALE GENOMIC DNA]</scope>
    <source>
        <strain evidence="1 2">PLY_AMNH</strain>
    </source>
</reference>
<evidence type="ECO:0000313" key="1">
    <source>
        <dbReference type="EMBL" id="KAK3234279.1"/>
    </source>
</evidence>
<organism evidence="1 2">
    <name type="scientific">Cymbomonas tetramitiformis</name>
    <dbReference type="NCBI Taxonomy" id="36881"/>
    <lineage>
        <taxon>Eukaryota</taxon>
        <taxon>Viridiplantae</taxon>
        <taxon>Chlorophyta</taxon>
        <taxon>Pyramimonadophyceae</taxon>
        <taxon>Pyramimonadales</taxon>
        <taxon>Pyramimonadaceae</taxon>
        <taxon>Cymbomonas</taxon>
    </lineage>
</organism>
<comment type="caution">
    <text evidence="1">The sequence shown here is derived from an EMBL/GenBank/DDBJ whole genome shotgun (WGS) entry which is preliminary data.</text>
</comment>